<sequence length="155" mass="17760">MKRINTRDVLSDLRKSSKKCKDDVEHEMELDRTSVQDQEYESDNDDDEFESPTGDEVYNDEPVKNDLSSLSNQDLMRLDFENMFTNSKAGAIYLGSRDPNAKTHDRIVKWAEIALKQNMDGYCGKIVSGTHDDPEERLAVATYQRILTMACAKKE</sequence>
<dbReference type="AlphaFoldDB" id="A0A8S1EQT2"/>
<protein>
    <submittedName>
        <fullName evidence="2">Uncharacterized protein</fullName>
    </submittedName>
</protein>
<feature type="compositionally biased region" description="Basic and acidic residues" evidence="1">
    <location>
        <begin position="1"/>
        <end position="34"/>
    </location>
</feature>
<name>A0A8S1EQT2_9PELO</name>
<evidence type="ECO:0000256" key="1">
    <source>
        <dbReference type="SAM" id="MobiDB-lite"/>
    </source>
</evidence>
<feature type="compositionally biased region" description="Acidic residues" evidence="1">
    <location>
        <begin position="38"/>
        <end position="50"/>
    </location>
</feature>
<reference evidence="2 3" key="1">
    <citation type="submission" date="2020-04" db="EMBL/GenBank/DDBJ databases">
        <authorList>
            <person name="Laetsch R D."/>
            <person name="Stevens L."/>
            <person name="Kumar S."/>
            <person name="Blaxter L. M."/>
        </authorList>
    </citation>
    <scope>NUCLEOTIDE SEQUENCE [LARGE SCALE GENOMIC DNA]</scope>
</reference>
<evidence type="ECO:0000313" key="3">
    <source>
        <dbReference type="Proteomes" id="UP000494206"/>
    </source>
</evidence>
<keyword evidence="3" id="KW-1185">Reference proteome</keyword>
<dbReference type="Proteomes" id="UP000494206">
    <property type="component" value="Unassembled WGS sequence"/>
</dbReference>
<comment type="caution">
    <text evidence="2">The sequence shown here is derived from an EMBL/GenBank/DDBJ whole genome shotgun (WGS) entry which is preliminary data.</text>
</comment>
<accession>A0A8S1EQT2</accession>
<dbReference type="EMBL" id="CADEPM010000003">
    <property type="protein sequence ID" value="CAB3402299.1"/>
    <property type="molecule type" value="Genomic_DNA"/>
</dbReference>
<evidence type="ECO:0000313" key="2">
    <source>
        <dbReference type="EMBL" id="CAB3402299.1"/>
    </source>
</evidence>
<organism evidence="2 3">
    <name type="scientific">Caenorhabditis bovis</name>
    <dbReference type="NCBI Taxonomy" id="2654633"/>
    <lineage>
        <taxon>Eukaryota</taxon>
        <taxon>Metazoa</taxon>
        <taxon>Ecdysozoa</taxon>
        <taxon>Nematoda</taxon>
        <taxon>Chromadorea</taxon>
        <taxon>Rhabditida</taxon>
        <taxon>Rhabditina</taxon>
        <taxon>Rhabditomorpha</taxon>
        <taxon>Rhabditoidea</taxon>
        <taxon>Rhabditidae</taxon>
        <taxon>Peloderinae</taxon>
        <taxon>Caenorhabditis</taxon>
    </lineage>
</organism>
<gene>
    <name evidence="2" type="ORF">CBOVIS_LOCUS4932</name>
</gene>
<proteinExistence type="predicted"/>
<feature type="region of interest" description="Disordered" evidence="1">
    <location>
        <begin position="1"/>
        <end position="68"/>
    </location>
</feature>